<dbReference type="Pfam" id="PF09992">
    <property type="entry name" value="NAGPA"/>
    <property type="match status" value="1"/>
</dbReference>
<feature type="transmembrane region" description="Helical" evidence="1">
    <location>
        <begin position="220"/>
        <end position="242"/>
    </location>
</feature>
<comment type="caution">
    <text evidence="4">The sequence shown here is derived from an EMBL/GenBank/DDBJ whole genome shotgun (WGS) entry which is preliminary data.</text>
</comment>
<gene>
    <name evidence="4" type="ORF">HF849_21275</name>
</gene>
<dbReference type="Pfam" id="PF05569">
    <property type="entry name" value="Peptidase_M56"/>
    <property type="match status" value="1"/>
</dbReference>
<keyword evidence="1" id="KW-1133">Transmembrane helix</keyword>
<feature type="transmembrane region" description="Helical" evidence="1">
    <location>
        <begin position="6"/>
        <end position="26"/>
    </location>
</feature>
<feature type="transmembrane region" description="Helical" evidence="1">
    <location>
        <begin position="315"/>
        <end position="333"/>
    </location>
</feature>
<dbReference type="RefSeq" id="WP_168983076.1">
    <property type="nucleotide sequence ID" value="NZ_JABAGD010000052.1"/>
</dbReference>
<dbReference type="EMBL" id="JABAGD010000052">
    <property type="protein sequence ID" value="NMF07225.1"/>
    <property type="molecule type" value="Genomic_DNA"/>
</dbReference>
<dbReference type="CDD" id="cd07341">
    <property type="entry name" value="M56_BlaR1_MecR1_like"/>
    <property type="match status" value="1"/>
</dbReference>
<evidence type="ECO:0000313" key="5">
    <source>
        <dbReference type="Proteomes" id="UP000587880"/>
    </source>
</evidence>
<accession>A0A7X9SSJ4</accession>
<feature type="domain" description="Peptidase M56" evidence="2">
    <location>
        <begin position="9"/>
        <end position="304"/>
    </location>
</feature>
<keyword evidence="1" id="KW-0472">Membrane</keyword>
<reference evidence="4 5" key="1">
    <citation type="submission" date="2020-04" db="EMBL/GenBank/DDBJ databases">
        <authorList>
            <person name="Hitch T.C.A."/>
            <person name="Wylensek D."/>
            <person name="Clavel T."/>
        </authorList>
    </citation>
    <scope>NUCLEOTIDE SEQUENCE [LARGE SCALE GENOMIC DNA]</scope>
    <source>
        <strain evidence="4 5">WB01_NA02</strain>
    </source>
</reference>
<evidence type="ECO:0000313" key="4">
    <source>
        <dbReference type="EMBL" id="NMF07225.1"/>
    </source>
</evidence>
<evidence type="ECO:0000256" key="1">
    <source>
        <dbReference type="SAM" id="Phobius"/>
    </source>
</evidence>
<dbReference type="InterPro" id="IPR052173">
    <property type="entry name" value="Beta-lactam_resp_regulator"/>
</dbReference>
<organism evidence="4 5">
    <name type="scientific">Clostridium beijerinckii</name>
    <name type="common">Clostridium MP</name>
    <dbReference type="NCBI Taxonomy" id="1520"/>
    <lineage>
        <taxon>Bacteria</taxon>
        <taxon>Bacillati</taxon>
        <taxon>Bacillota</taxon>
        <taxon>Clostridia</taxon>
        <taxon>Eubacteriales</taxon>
        <taxon>Clostridiaceae</taxon>
        <taxon>Clostridium</taxon>
    </lineage>
</organism>
<evidence type="ECO:0000259" key="2">
    <source>
        <dbReference type="Pfam" id="PF05569"/>
    </source>
</evidence>
<protein>
    <submittedName>
        <fullName evidence="4">Peptidase M56</fullName>
    </submittedName>
</protein>
<feature type="transmembrane region" description="Helical" evidence="1">
    <location>
        <begin position="175"/>
        <end position="194"/>
    </location>
</feature>
<dbReference type="Proteomes" id="UP000587880">
    <property type="component" value="Unassembled WGS sequence"/>
</dbReference>
<keyword evidence="1" id="KW-0812">Transmembrane</keyword>
<feature type="transmembrane region" description="Helical" evidence="1">
    <location>
        <begin position="112"/>
        <end position="133"/>
    </location>
</feature>
<dbReference type="InterPro" id="IPR008756">
    <property type="entry name" value="Peptidase_M56"/>
</dbReference>
<dbReference type="InterPro" id="IPR018711">
    <property type="entry name" value="NAGPA"/>
</dbReference>
<feature type="domain" description="Phosphodiester glycosidase" evidence="3">
    <location>
        <begin position="403"/>
        <end position="589"/>
    </location>
</feature>
<evidence type="ECO:0000259" key="3">
    <source>
        <dbReference type="Pfam" id="PF09992"/>
    </source>
</evidence>
<name>A0A7X9SSJ4_CLOBE</name>
<dbReference type="AlphaFoldDB" id="A0A7X9SSJ4"/>
<sequence>MVVALFSNILKTTLISSIGICIILLLKKILFKEYTKGFNYYIWLIVIIRMIFPFEIPIYLSSNIVINKLSSLNTLNTNADRMTENSAASSSLISSLNSNQAIGSAKNFNINIFEVLSCLWIITTVIIITYRIFSYVKLKRNLADLSIQVKDEKINNIYYELLSEFEIKRRILLKVSDYASVPFGIGIFNSFIILPNKSYDEIEVRWILKHELMHFKKKDLIYKFLVMAVSSVYWFNPLVYVLNKYINIECELSCDEKVLHECDFNERKIYALTLLNSLKQGQANINHTKLATELGNKEILKRRFDSMLNKKTKRGIFFGSLAIVIAICSLGAVSTKADLNAIKESQEITDSASDKNSIEEYQLETSNYKGYYLIIKDPTRLKIGYTSKLMTEGEKVSEIAKNNNAVAAITGGGFADVSSDEEIKQKRINGTPLGIVMSNGKLICNPIKEDHQNGKKIDSNIGVDEKTDLFAITKDGKLIVGKYSVNDLNNLGAQEALSFGPSVIINEKKVELSEDDKKSILPRSAIGQRKDGAIIMLVIDAIDGKHRGTSIEEVQDIMYNLGAINAINLAGTGYQTLYYNNEVINKPVSLIDLNVDTDADSLKPREMKVPTAVIVK</sequence>
<dbReference type="PANTHER" id="PTHR34978">
    <property type="entry name" value="POSSIBLE SENSOR-TRANSDUCER PROTEIN BLAR"/>
    <property type="match status" value="1"/>
</dbReference>
<dbReference type="PANTHER" id="PTHR34978:SF3">
    <property type="entry name" value="SLR0241 PROTEIN"/>
    <property type="match status" value="1"/>
</dbReference>
<proteinExistence type="predicted"/>
<feature type="transmembrane region" description="Helical" evidence="1">
    <location>
        <begin position="38"/>
        <end position="60"/>
    </location>
</feature>